<feature type="domain" description="3-dehydroquinate synthase C-terminal" evidence="20">
    <location>
        <begin position="185"/>
        <end position="329"/>
    </location>
</feature>
<evidence type="ECO:0000256" key="8">
    <source>
        <dbReference type="ARBA" id="ARBA00017684"/>
    </source>
</evidence>
<accession>A0ABQ2EH38</accession>
<evidence type="ECO:0000313" key="21">
    <source>
        <dbReference type="EMBL" id="GGK12233.1"/>
    </source>
</evidence>
<evidence type="ECO:0000259" key="20">
    <source>
        <dbReference type="Pfam" id="PF24621"/>
    </source>
</evidence>
<comment type="subcellular location">
    <subcellularLocation>
        <location evidence="4 18">Cytoplasm</location>
    </subcellularLocation>
</comment>
<dbReference type="SUPFAM" id="SSF56796">
    <property type="entry name" value="Dehydroquinate synthase-like"/>
    <property type="match status" value="1"/>
</dbReference>
<dbReference type="Pfam" id="PF24621">
    <property type="entry name" value="DHQS_C"/>
    <property type="match status" value="1"/>
</dbReference>
<evidence type="ECO:0000256" key="18">
    <source>
        <dbReference type="HAMAP-Rule" id="MF_00110"/>
    </source>
</evidence>
<keyword evidence="16 18" id="KW-0456">Lyase</keyword>
<feature type="binding site" evidence="18">
    <location>
        <position position="251"/>
    </location>
    <ligand>
        <name>Zn(2+)</name>
        <dbReference type="ChEBI" id="CHEBI:29105"/>
    </ligand>
</feature>
<evidence type="ECO:0000256" key="14">
    <source>
        <dbReference type="ARBA" id="ARBA00023027"/>
    </source>
</evidence>
<evidence type="ECO:0000256" key="17">
    <source>
        <dbReference type="ARBA" id="ARBA00023285"/>
    </source>
</evidence>
<dbReference type="InterPro" id="IPR030960">
    <property type="entry name" value="DHQS/DOIS_N"/>
</dbReference>
<dbReference type="InterPro" id="IPR056179">
    <property type="entry name" value="DHQS_C"/>
</dbReference>
<sequence>MNAPQRIDVGGSAPYTITIGHGLLADGAALAAPLRGRQALVASDSQVAPLYAGTVCDALRAARPDARVETCVLPAGEASKTLAGFGVAIDALTALGATRDACVYALGGGVVGDLAGFAAACWMRGIDCVQLPTTLLAMVDSSVGGKTAVDLPAGKNLVGAFHPPRAVFADTSTLRSLPDRELRAGLAEVVKYGAIVDDGFLHWLAGHAGALLEREDAALAEAIARSCAHKAAIVERDPFEHGERALLNFGHTFAHAIEVEQAYDGLNHGEAVAVGMVLAARLSARLGLAGDGDADALCHLLERFGLPVTLPRGLDPGALVERMRLDKKALAGGLRFVLWDGPGRARVVADVPEEAVMAVLQGR</sequence>
<keyword evidence="12 18" id="KW-0547">Nucleotide-binding</keyword>
<keyword evidence="9 18" id="KW-0963">Cytoplasm</keyword>
<dbReference type="EC" id="4.2.3.4" evidence="7 18"/>
<keyword evidence="13 18" id="KW-0862">Zinc</keyword>
<dbReference type="InterPro" id="IPR030963">
    <property type="entry name" value="DHQ_synth_fam"/>
</dbReference>
<keyword evidence="17 18" id="KW-0170">Cobalt</keyword>
<feature type="domain" description="3-dehydroquinate synthase N-terminal" evidence="19">
    <location>
        <begin position="71"/>
        <end position="183"/>
    </location>
</feature>
<dbReference type="Gene3D" id="1.20.1090.10">
    <property type="entry name" value="Dehydroquinate synthase-like - alpha domain"/>
    <property type="match status" value="1"/>
</dbReference>
<dbReference type="CDD" id="cd08195">
    <property type="entry name" value="DHQS"/>
    <property type="match status" value="1"/>
</dbReference>
<evidence type="ECO:0000256" key="11">
    <source>
        <dbReference type="ARBA" id="ARBA00022723"/>
    </source>
</evidence>
<evidence type="ECO:0000256" key="6">
    <source>
        <dbReference type="ARBA" id="ARBA00005412"/>
    </source>
</evidence>
<evidence type="ECO:0000256" key="7">
    <source>
        <dbReference type="ARBA" id="ARBA00013031"/>
    </source>
</evidence>
<dbReference type="RefSeq" id="WP_132986491.1">
    <property type="nucleotide sequence ID" value="NZ_BMME01000001.1"/>
</dbReference>
<evidence type="ECO:0000313" key="22">
    <source>
        <dbReference type="Proteomes" id="UP000599009"/>
    </source>
</evidence>
<evidence type="ECO:0000256" key="13">
    <source>
        <dbReference type="ARBA" id="ARBA00022833"/>
    </source>
</evidence>
<comment type="function">
    <text evidence="3 18">Catalyzes the conversion of 3-deoxy-D-arabino-heptulosonate 7-phosphate (DAHP) to dehydroquinate (DHQ).</text>
</comment>
<organism evidence="21 22">
    <name type="scientific">Luteimonas terricola</name>
    <dbReference type="NCBI Taxonomy" id="645597"/>
    <lineage>
        <taxon>Bacteria</taxon>
        <taxon>Pseudomonadati</taxon>
        <taxon>Pseudomonadota</taxon>
        <taxon>Gammaproteobacteria</taxon>
        <taxon>Lysobacterales</taxon>
        <taxon>Lysobacteraceae</taxon>
        <taxon>Luteimonas</taxon>
    </lineage>
</organism>
<comment type="cofactor">
    <cofactor evidence="18">
        <name>Co(2+)</name>
        <dbReference type="ChEBI" id="CHEBI:48828"/>
    </cofactor>
    <cofactor evidence="18">
        <name>Zn(2+)</name>
        <dbReference type="ChEBI" id="CHEBI:29105"/>
    </cofactor>
    <text evidence="18">Binds 1 divalent metal cation per subunit. Can use either Co(2+) or Zn(2+).</text>
</comment>
<evidence type="ECO:0000256" key="9">
    <source>
        <dbReference type="ARBA" id="ARBA00022490"/>
    </source>
</evidence>
<feature type="binding site" evidence="18">
    <location>
        <begin position="109"/>
        <end position="113"/>
    </location>
    <ligand>
        <name>NAD(+)</name>
        <dbReference type="ChEBI" id="CHEBI:57540"/>
    </ligand>
</feature>
<dbReference type="EMBL" id="BMME01000001">
    <property type="protein sequence ID" value="GGK12233.1"/>
    <property type="molecule type" value="Genomic_DNA"/>
</dbReference>
<dbReference type="InterPro" id="IPR050071">
    <property type="entry name" value="Dehydroquinate_synthase"/>
</dbReference>
<dbReference type="Pfam" id="PF01761">
    <property type="entry name" value="DHQ_synthase"/>
    <property type="match status" value="1"/>
</dbReference>
<feature type="binding site" evidence="18">
    <location>
        <position position="155"/>
    </location>
    <ligand>
        <name>NAD(+)</name>
        <dbReference type="ChEBI" id="CHEBI:57540"/>
    </ligand>
</feature>
<feature type="binding site" evidence="18">
    <location>
        <begin position="133"/>
        <end position="134"/>
    </location>
    <ligand>
        <name>NAD(+)</name>
        <dbReference type="ChEBI" id="CHEBI:57540"/>
    </ligand>
</feature>
<dbReference type="NCBIfam" id="TIGR01357">
    <property type="entry name" value="aroB"/>
    <property type="match status" value="1"/>
</dbReference>
<evidence type="ECO:0000256" key="2">
    <source>
        <dbReference type="ARBA" id="ARBA00001911"/>
    </source>
</evidence>
<feature type="binding site" evidence="18">
    <location>
        <position position="268"/>
    </location>
    <ligand>
        <name>Zn(2+)</name>
        <dbReference type="ChEBI" id="CHEBI:29105"/>
    </ligand>
</feature>
<comment type="cofactor">
    <cofactor evidence="2 18">
        <name>NAD(+)</name>
        <dbReference type="ChEBI" id="CHEBI:57540"/>
    </cofactor>
</comment>
<dbReference type="PIRSF" id="PIRSF001455">
    <property type="entry name" value="DHQ_synth"/>
    <property type="match status" value="1"/>
</dbReference>
<dbReference type="PANTHER" id="PTHR43622:SF7">
    <property type="entry name" value="3-DEHYDROQUINATE SYNTHASE, CHLOROPLASTIC"/>
    <property type="match status" value="1"/>
</dbReference>
<reference evidence="22" key="1">
    <citation type="journal article" date="2019" name="Int. J. Syst. Evol. Microbiol.">
        <title>The Global Catalogue of Microorganisms (GCM) 10K type strain sequencing project: providing services to taxonomists for standard genome sequencing and annotation.</title>
        <authorList>
            <consortium name="The Broad Institute Genomics Platform"/>
            <consortium name="The Broad Institute Genome Sequencing Center for Infectious Disease"/>
            <person name="Wu L."/>
            <person name="Ma J."/>
        </authorList>
    </citation>
    <scope>NUCLEOTIDE SEQUENCE [LARGE SCALE GENOMIC DNA]</scope>
    <source>
        <strain evidence="22">CGMCC 1.8985</strain>
    </source>
</reference>
<feature type="binding site" evidence="18">
    <location>
        <position position="146"/>
    </location>
    <ligand>
        <name>NAD(+)</name>
        <dbReference type="ChEBI" id="CHEBI:57540"/>
    </ligand>
</feature>
<keyword evidence="11 18" id="KW-0479">Metal-binding</keyword>
<comment type="pathway">
    <text evidence="5 18">Metabolic intermediate biosynthesis; chorismate biosynthesis; chorismate from D-erythrose 4-phosphate and phosphoenolpyruvate: step 2/7.</text>
</comment>
<keyword evidence="14 18" id="KW-0520">NAD</keyword>
<comment type="caution">
    <text evidence="18">Lacks conserved residue(s) required for the propagation of feature annotation.</text>
</comment>
<dbReference type="PANTHER" id="PTHR43622">
    <property type="entry name" value="3-DEHYDROQUINATE SYNTHASE"/>
    <property type="match status" value="1"/>
</dbReference>
<comment type="caution">
    <text evidence="21">The sequence shown here is derived from an EMBL/GenBank/DDBJ whole genome shotgun (WGS) entry which is preliminary data.</text>
</comment>
<evidence type="ECO:0000256" key="4">
    <source>
        <dbReference type="ARBA" id="ARBA00004496"/>
    </source>
</evidence>
<comment type="similarity">
    <text evidence="6 18">Belongs to the sugar phosphate cyclases superfamily. Dehydroquinate synthase family.</text>
</comment>
<dbReference type="Proteomes" id="UP000599009">
    <property type="component" value="Unassembled WGS sequence"/>
</dbReference>
<evidence type="ECO:0000256" key="10">
    <source>
        <dbReference type="ARBA" id="ARBA00022605"/>
    </source>
</evidence>
<evidence type="ECO:0000256" key="5">
    <source>
        <dbReference type="ARBA" id="ARBA00004661"/>
    </source>
</evidence>
<dbReference type="Gene3D" id="3.40.50.1970">
    <property type="match status" value="1"/>
</dbReference>
<keyword evidence="15 18" id="KW-0057">Aromatic amino acid biosynthesis</keyword>
<name>A0ABQ2EH38_9GAMM</name>
<evidence type="ECO:0000256" key="16">
    <source>
        <dbReference type="ARBA" id="ARBA00023239"/>
    </source>
</evidence>
<evidence type="ECO:0000259" key="19">
    <source>
        <dbReference type="Pfam" id="PF01761"/>
    </source>
</evidence>
<evidence type="ECO:0000256" key="1">
    <source>
        <dbReference type="ARBA" id="ARBA00001393"/>
    </source>
</evidence>
<keyword evidence="22" id="KW-1185">Reference proteome</keyword>
<evidence type="ECO:0000256" key="15">
    <source>
        <dbReference type="ARBA" id="ARBA00023141"/>
    </source>
</evidence>
<dbReference type="InterPro" id="IPR016037">
    <property type="entry name" value="DHQ_synth_AroB"/>
</dbReference>
<gene>
    <name evidence="18 21" type="primary">aroB</name>
    <name evidence="21" type="ORF">GCM10011394_21850</name>
</gene>
<feature type="binding site" evidence="18">
    <location>
        <position position="188"/>
    </location>
    <ligand>
        <name>Zn(2+)</name>
        <dbReference type="ChEBI" id="CHEBI:29105"/>
    </ligand>
</feature>
<comment type="catalytic activity">
    <reaction evidence="1 18">
        <text>7-phospho-2-dehydro-3-deoxy-D-arabino-heptonate = 3-dehydroquinate + phosphate</text>
        <dbReference type="Rhea" id="RHEA:21968"/>
        <dbReference type="ChEBI" id="CHEBI:32364"/>
        <dbReference type="ChEBI" id="CHEBI:43474"/>
        <dbReference type="ChEBI" id="CHEBI:58394"/>
        <dbReference type="EC" id="4.2.3.4"/>
    </reaction>
</comment>
<proteinExistence type="inferred from homology"/>
<protein>
    <recommendedName>
        <fullName evidence="8 18">3-dehydroquinate synthase</fullName>
        <shortName evidence="18">DHQS</shortName>
        <ecNumber evidence="7 18">4.2.3.4</ecNumber>
    </recommendedName>
</protein>
<evidence type="ECO:0000256" key="12">
    <source>
        <dbReference type="ARBA" id="ARBA00022741"/>
    </source>
</evidence>
<evidence type="ECO:0000256" key="3">
    <source>
        <dbReference type="ARBA" id="ARBA00003485"/>
    </source>
</evidence>
<keyword evidence="10 18" id="KW-0028">Amino-acid biosynthesis</keyword>
<dbReference type="HAMAP" id="MF_00110">
    <property type="entry name" value="DHQ_synthase"/>
    <property type="match status" value="1"/>
</dbReference>